<keyword evidence="2" id="KW-0732">Signal</keyword>
<reference evidence="3 4" key="1">
    <citation type="submission" date="2019-09" db="EMBL/GenBank/DDBJ databases">
        <title>Taxonomy of Antarctic Massilia spp.: description of Massilia rubra sp. nov., Massilia aquatica sp. nov., Massilia mucilaginosa sp. nov., Massilia frigida sp. nov. isolated from streams, lakes and regoliths.</title>
        <authorList>
            <person name="Holochova P."/>
            <person name="Sedlacek I."/>
            <person name="Kralova S."/>
            <person name="Maslanova I."/>
            <person name="Busse H.-J."/>
            <person name="Stankova E."/>
            <person name="Vrbovska V."/>
            <person name="Kovarovic V."/>
            <person name="Bartak M."/>
            <person name="Svec P."/>
            <person name="Pantucek R."/>
        </authorList>
    </citation>
    <scope>NUCLEOTIDE SEQUENCE [LARGE SCALE GENOMIC DNA]</scope>
    <source>
        <strain evidence="3 4">CCM 8693</strain>
    </source>
</reference>
<evidence type="ECO:0000256" key="1">
    <source>
        <dbReference type="SAM" id="MobiDB-lite"/>
    </source>
</evidence>
<feature type="region of interest" description="Disordered" evidence="1">
    <location>
        <begin position="38"/>
        <end position="59"/>
    </location>
</feature>
<dbReference type="EMBL" id="VVIW01000003">
    <property type="protein sequence ID" value="NHZ39798.1"/>
    <property type="molecule type" value="Genomic_DNA"/>
</dbReference>
<evidence type="ECO:0000313" key="3">
    <source>
        <dbReference type="EMBL" id="NHZ39798.1"/>
    </source>
</evidence>
<evidence type="ECO:0000256" key="2">
    <source>
        <dbReference type="SAM" id="SignalP"/>
    </source>
</evidence>
<protein>
    <submittedName>
        <fullName evidence="3">Uncharacterized protein</fullName>
    </submittedName>
</protein>
<sequence>MTFSVIRGSLAAMTLLAGGMAVAAPALEQSLPSPGLYRLDSASTSSMPAPAPANRVDTRVDGANGDIVRRERVGAGDSGEKVYEGKGPVTHCIRPRRISDALYSSAVALASCPDQSSQVGADGVLVHTANCPAGVVTLTIRRIDKVTWEYDTVSATRASDPAADLAWMRPVLEREAAEGKTAQARARAAQQLLDLPRLQRELAEKQVKVNVEFSKALRNAKTPREAEAVRAAMAKSGESVATQARQRVRWTRIGNSCAVNPGG</sequence>
<gene>
    <name evidence="3" type="ORF">F1609_06445</name>
</gene>
<feature type="signal peptide" evidence="2">
    <location>
        <begin position="1"/>
        <end position="23"/>
    </location>
</feature>
<name>A0ABX0M436_9BURK</name>
<keyword evidence="4" id="KW-1185">Reference proteome</keyword>
<dbReference type="Proteomes" id="UP000819052">
    <property type="component" value="Unassembled WGS sequence"/>
</dbReference>
<evidence type="ECO:0000313" key="4">
    <source>
        <dbReference type="Proteomes" id="UP000819052"/>
    </source>
</evidence>
<comment type="caution">
    <text evidence="3">The sequence shown here is derived from an EMBL/GenBank/DDBJ whole genome shotgun (WGS) entry which is preliminary data.</text>
</comment>
<accession>A0ABX0M436</accession>
<proteinExistence type="predicted"/>
<dbReference type="RefSeq" id="WP_167075674.1">
    <property type="nucleotide sequence ID" value="NZ_VVIW01000003.1"/>
</dbReference>
<feature type="chain" id="PRO_5046167725" evidence="2">
    <location>
        <begin position="24"/>
        <end position="263"/>
    </location>
</feature>
<organism evidence="3 4">
    <name type="scientific">Massilia aquatica</name>
    <dbReference type="NCBI Taxonomy" id="2609000"/>
    <lineage>
        <taxon>Bacteria</taxon>
        <taxon>Pseudomonadati</taxon>
        <taxon>Pseudomonadota</taxon>
        <taxon>Betaproteobacteria</taxon>
        <taxon>Burkholderiales</taxon>
        <taxon>Oxalobacteraceae</taxon>
        <taxon>Telluria group</taxon>
        <taxon>Massilia</taxon>
    </lineage>
</organism>